<reference evidence="3 4" key="1">
    <citation type="submission" date="2019-03" db="EMBL/GenBank/DDBJ databases">
        <title>Genomic Encyclopedia of Archaeal and Bacterial Type Strains, Phase II (KMG-II): from individual species to whole genera.</title>
        <authorList>
            <person name="Goeker M."/>
        </authorList>
    </citation>
    <scope>NUCLEOTIDE SEQUENCE [LARGE SCALE GENOMIC DNA]</scope>
    <source>
        <strain evidence="3 4">DSM 28135</strain>
    </source>
</reference>
<comment type="caution">
    <text evidence="3">The sequence shown here is derived from an EMBL/GenBank/DDBJ whole genome shotgun (WGS) entry which is preliminary data.</text>
</comment>
<evidence type="ECO:0000313" key="4">
    <source>
        <dbReference type="Proteomes" id="UP000294689"/>
    </source>
</evidence>
<sequence length="919" mass="105000">MKKIILCSFIFTICCQLFSQEPLVPVKSESFGLNHHTNRDMAFFSHVDGNKNLLIIGTTEKDSTFTDVIATKLDKNFNVVWQKTVSQKTNLSYDIPVKSFISSKNELYVIGRSALKQSYSTGILFITKFNENGQILYNKTIGNEDGSDYVDYTHMNVSLNPDGSLSLVYAPTDNMTLDGHDFRFLKINNDGDIISSFTKTMQNNGVVSKIQDQTFYFITKSSADDATINTFKFYKIQDQNIHTSIAITDPIFAKYYYNSPLFNHIQLNIDSEGNCYAVGFNPSSHKSGDKFNVSKIDTKNELLIYSITTPAIEKYHLIGSFINEQNKNIILANNLNSNAMDFLSIDGNNTLVVDTDPSGLLGTGFKLNTDGTFFLTSSNSNLRLFSNTLTELKAFTTSDTFELVDFSKIDANTIAVIGTSYDKMFPESQFLTQLNIKAEKIDDRQILHDYSFSGIGTSRSFQHRLVIDNDNNYLLMVSEKMGPEYLGKGGTNPPLNERIIKYDSNLKKIWEVEVPENIFNLLSSRGKSIDYHLDENNMLYLNLPRAGDYYGIGYDLYKLSPDGIFEFINHTYAAKLFHANQNLRFMSRDYFDYEDSSKMFILNKESGNLLQEISIGHEKFLEIFSVGNDNYFYTYEAITNNTPDFLHLYKNGVKVFTREFSNNYGIYPINVDENGTLYWVTKYNHDYILHKLDIKNIYSHYKAPSPIRAFKKFNNGRMYVSLEDNNTVILDDNLNFILNGDIVDTFNPYLFTYGDYMLLATGYTKSLRIINQNGAVINHFKTQGLIGSETAKFDKNEHLIVVGNFGDRIYTYNEYGWYRGSLHNYGLLNNILSLEDFENFNNSESNLVIYPNPTHSSFKVNKEFNTLDVYDLTGKQIKSFKGNFTATDHFDISDLVQSMYVIKIRTQNGEVSTSKLIKI</sequence>
<evidence type="ECO:0000256" key="1">
    <source>
        <dbReference type="ARBA" id="ARBA00022729"/>
    </source>
</evidence>
<protein>
    <submittedName>
        <fullName evidence="3">Putative secreted protein (Por secretion system target)</fullName>
    </submittedName>
</protein>
<gene>
    <name evidence="3" type="ORF">BXY82_0419</name>
</gene>
<dbReference type="SUPFAM" id="SSF50998">
    <property type="entry name" value="Quinoprotein alcohol dehydrogenase-like"/>
    <property type="match status" value="2"/>
</dbReference>
<evidence type="ECO:0000259" key="2">
    <source>
        <dbReference type="Pfam" id="PF18962"/>
    </source>
</evidence>
<dbReference type="OrthoDB" id="1489153at2"/>
<accession>A0A4R7Q642</accession>
<evidence type="ECO:0000313" key="3">
    <source>
        <dbReference type="EMBL" id="TDU43014.1"/>
    </source>
</evidence>
<name>A0A4R7Q642_9FLAO</name>
<keyword evidence="1" id="KW-0732">Signal</keyword>
<dbReference type="EMBL" id="SOBW01000007">
    <property type="protein sequence ID" value="TDU43014.1"/>
    <property type="molecule type" value="Genomic_DNA"/>
</dbReference>
<proteinExistence type="predicted"/>
<dbReference type="Proteomes" id="UP000294689">
    <property type="component" value="Unassembled WGS sequence"/>
</dbReference>
<dbReference type="InterPro" id="IPR026444">
    <property type="entry name" value="Secre_tail"/>
</dbReference>
<dbReference type="InterPro" id="IPR011047">
    <property type="entry name" value="Quinoprotein_ADH-like_sf"/>
</dbReference>
<dbReference type="Pfam" id="PF18962">
    <property type="entry name" value="Por_Secre_tail"/>
    <property type="match status" value="1"/>
</dbReference>
<organism evidence="3 4">
    <name type="scientific">Gelidibacter sediminis</name>
    <dbReference type="NCBI Taxonomy" id="1608710"/>
    <lineage>
        <taxon>Bacteria</taxon>
        <taxon>Pseudomonadati</taxon>
        <taxon>Bacteroidota</taxon>
        <taxon>Flavobacteriia</taxon>
        <taxon>Flavobacteriales</taxon>
        <taxon>Flavobacteriaceae</taxon>
        <taxon>Gelidibacter</taxon>
    </lineage>
</organism>
<dbReference type="AlphaFoldDB" id="A0A4R7Q642"/>
<feature type="domain" description="Secretion system C-terminal sorting" evidence="2">
    <location>
        <begin position="849"/>
        <end position="917"/>
    </location>
</feature>
<dbReference type="NCBIfam" id="TIGR04183">
    <property type="entry name" value="Por_Secre_tail"/>
    <property type="match status" value="1"/>
</dbReference>
<keyword evidence="4" id="KW-1185">Reference proteome</keyword>
<dbReference type="RefSeq" id="WP_133756511.1">
    <property type="nucleotide sequence ID" value="NZ_SOBW01000007.1"/>
</dbReference>